<dbReference type="PANTHER" id="PTHR30244:SF36">
    <property type="entry name" value="3-OXO-GLUCOSE-6-PHOSPHATE:GLUTAMATE AMINOTRANSFERASE"/>
    <property type="match status" value="1"/>
</dbReference>
<dbReference type="EMBL" id="JEMC01003971">
    <property type="protein sequence ID" value="KYF77040.1"/>
    <property type="molecule type" value="Genomic_DNA"/>
</dbReference>
<dbReference type="SUPFAM" id="SSF53383">
    <property type="entry name" value="PLP-dependent transferases"/>
    <property type="match status" value="1"/>
</dbReference>
<dbReference type="GO" id="GO:0000271">
    <property type="term" value="P:polysaccharide biosynthetic process"/>
    <property type="evidence" value="ECO:0007669"/>
    <property type="project" value="TreeGrafter"/>
</dbReference>
<evidence type="ECO:0000313" key="6">
    <source>
        <dbReference type="EMBL" id="KYF77040.1"/>
    </source>
</evidence>
<dbReference type="PIRSF" id="PIRSF000390">
    <property type="entry name" value="PLP_StrS"/>
    <property type="match status" value="1"/>
</dbReference>
<dbReference type="Pfam" id="PF01041">
    <property type="entry name" value="DegT_DnrJ_EryC1"/>
    <property type="match status" value="1"/>
</dbReference>
<evidence type="ECO:0000256" key="1">
    <source>
        <dbReference type="ARBA" id="ARBA00022898"/>
    </source>
</evidence>
<proteinExistence type="inferred from homology"/>
<keyword evidence="1 4" id="KW-0663">Pyridoxal phosphate</keyword>
<accession>A0A150SCE7</accession>
<dbReference type="GO" id="GO:0030170">
    <property type="term" value="F:pyridoxal phosphate binding"/>
    <property type="evidence" value="ECO:0007669"/>
    <property type="project" value="TreeGrafter"/>
</dbReference>
<dbReference type="CDD" id="cd00616">
    <property type="entry name" value="AHBA_syn"/>
    <property type="match status" value="1"/>
</dbReference>
<dbReference type="InterPro" id="IPR000653">
    <property type="entry name" value="DegT/StrS_aminotransferase"/>
</dbReference>
<evidence type="ECO:0000256" key="4">
    <source>
        <dbReference type="PIRSR" id="PIRSR000390-2"/>
    </source>
</evidence>
<protein>
    <recommendedName>
        <fullName evidence="8">Transcriptional regulator</fullName>
    </recommendedName>
</protein>
<sequence length="369" mass="39129">MKVAYFDYARRFGADAALVKQLVAEVGASGAFILKQRVSELEEAIKGQTGSAHAVAVSNGTDALLIALASLGVGPGVDVLTPAFSFISTASAPALLGARPVFVDVDPDTGTIAADELARRRTPESKVVIAAHLFSSLAAMAEIQAAARALGLRVLEDSAVALGARTAGVPAGLAGDVGVYSFFPAKPLGGIGDAGMIVSNDAALGDMCRRLRNHGQDGVTRFLHHHLGWNHRMDEIVAAYLTTKLARLPALHARRRAIGERYDAELGKLGAAIRPLASAPGERVFYTYVIRAERRDALRAHLFERGVETQLYYSVPLHLQPCFAHLGHVAGDFPGAETLSREALALPLYAEMTDAEADYVVSAVRSFHA</sequence>
<evidence type="ECO:0000256" key="5">
    <source>
        <dbReference type="RuleBase" id="RU004508"/>
    </source>
</evidence>
<dbReference type="Gene3D" id="3.90.1150.10">
    <property type="entry name" value="Aspartate Aminotransferase, domain 1"/>
    <property type="match status" value="1"/>
</dbReference>
<evidence type="ECO:0008006" key="8">
    <source>
        <dbReference type="Google" id="ProtNLM"/>
    </source>
</evidence>
<evidence type="ECO:0000313" key="7">
    <source>
        <dbReference type="Proteomes" id="UP000075515"/>
    </source>
</evidence>
<comment type="caution">
    <text evidence="6">The sequence shown here is derived from an EMBL/GenBank/DDBJ whole genome shotgun (WGS) entry which is preliminary data.</text>
</comment>
<evidence type="ECO:0000256" key="2">
    <source>
        <dbReference type="ARBA" id="ARBA00037999"/>
    </source>
</evidence>
<dbReference type="InterPro" id="IPR015422">
    <property type="entry name" value="PyrdxlP-dep_Trfase_small"/>
</dbReference>
<dbReference type="InterPro" id="IPR015424">
    <property type="entry name" value="PyrdxlP-dep_Trfase"/>
</dbReference>
<feature type="active site" description="Proton acceptor" evidence="3">
    <location>
        <position position="186"/>
    </location>
</feature>
<name>A0A150SCE7_SORCE</name>
<feature type="modified residue" description="N6-(pyridoxal phosphate)lysine" evidence="4">
    <location>
        <position position="186"/>
    </location>
</feature>
<dbReference type="GO" id="GO:0008483">
    <property type="term" value="F:transaminase activity"/>
    <property type="evidence" value="ECO:0007669"/>
    <property type="project" value="TreeGrafter"/>
</dbReference>
<reference evidence="6 7" key="1">
    <citation type="submission" date="2014-02" db="EMBL/GenBank/DDBJ databases">
        <title>The small core and large imbalanced accessory genome model reveals a collaborative survival strategy of Sorangium cellulosum strains in nature.</title>
        <authorList>
            <person name="Han K."/>
            <person name="Peng R."/>
            <person name="Blom J."/>
            <person name="Li Y.-Z."/>
        </authorList>
    </citation>
    <scope>NUCLEOTIDE SEQUENCE [LARGE SCALE GENOMIC DNA]</scope>
    <source>
        <strain evidence="6 7">So0149</strain>
    </source>
</reference>
<gene>
    <name evidence="6" type="ORF">BE18_41460</name>
</gene>
<evidence type="ECO:0000256" key="3">
    <source>
        <dbReference type="PIRSR" id="PIRSR000390-1"/>
    </source>
</evidence>
<comment type="similarity">
    <text evidence="2 5">Belongs to the DegT/DnrJ/EryC1 family.</text>
</comment>
<dbReference type="PANTHER" id="PTHR30244">
    <property type="entry name" value="TRANSAMINASE"/>
    <property type="match status" value="1"/>
</dbReference>
<dbReference type="Proteomes" id="UP000075515">
    <property type="component" value="Unassembled WGS sequence"/>
</dbReference>
<dbReference type="AlphaFoldDB" id="A0A150SCE7"/>
<dbReference type="InterPro" id="IPR015421">
    <property type="entry name" value="PyrdxlP-dep_Trfase_major"/>
</dbReference>
<organism evidence="6 7">
    <name type="scientific">Sorangium cellulosum</name>
    <name type="common">Polyangium cellulosum</name>
    <dbReference type="NCBI Taxonomy" id="56"/>
    <lineage>
        <taxon>Bacteria</taxon>
        <taxon>Pseudomonadati</taxon>
        <taxon>Myxococcota</taxon>
        <taxon>Polyangia</taxon>
        <taxon>Polyangiales</taxon>
        <taxon>Polyangiaceae</taxon>
        <taxon>Sorangium</taxon>
    </lineage>
</organism>
<dbReference type="Gene3D" id="3.40.640.10">
    <property type="entry name" value="Type I PLP-dependent aspartate aminotransferase-like (Major domain)"/>
    <property type="match status" value="1"/>
</dbReference>